<dbReference type="EMBL" id="VSSQ01029763">
    <property type="protein sequence ID" value="MPM80021.1"/>
    <property type="molecule type" value="Genomic_DNA"/>
</dbReference>
<organism evidence="1">
    <name type="scientific">bioreactor metagenome</name>
    <dbReference type="NCBI Taxonomy" id="1076179"/>
    <lineage>
        <taxon>unclassified sequences</taxon>
        <taxon>metagenomes</taxon>
        <taxon>ecological metagenomes</taxon>
    </lineage>
</organism>
<accession>A0A645CSZ7</accession>
<dbReference type="AlphaFoldDB" id="A0A645CSZ7"/>
<gene>
    <name evidence="1" type="ORF">SDC9_127064</name>
</gene>
<reference evidence="1" key="1">
    <citation type="submission" date="2019-08" db="EMBL/GenBank/DDBJ databases">
        <authorList>
            <person name="Kucharzyk K."/>
            <person name="Murdoch R.W."/>
            <person name="Higgins S."/>
            <person name="Loffler F."/>
        </authorList>
    </citation>
    <scope>NUCLEOTIDE SEQUENCE</scope>
</reference>
<evidence type="ECO:0000313" key="1">
    <source>
        <dbReference type="EMBL" id="MPM80021.1"/>
    </source>
</evidence>
<comment type="caution">
    <text evidence="1">The sequence shown here is derived from an EMBL/GenBank/DDBJ whole genome shotgun (WGS) entry which is preliminary data.</text>
</comment>
<name>A0A645CSZ7_9ZZZZ</name>
<protein>
    <submittedName>
        <fullName evidence="1">Uncharacterized protein</fullName>
    </submittedName>
</protein>
<proteinExistence type="predicted"/>
<sequence>MLEPEDWERRARALIEKYGEQDLFRRLLAVPWVNGGWLRTAGEREKYCLEWHMSRIFENPKWVGYREFHAKD</sequence>